<keyword evidence="1" id="KW-0677">Repeat</keyword>
<evidence type="ECO:0000313" key="4">
    <source>
        <dbReference type="Proteomes" id="UP000095282"/>
    </source>
</evidence>
<organism evidence="4 5">
    <name type="scientific">Caenorhabditis tropicalis</name>
    <dbReference type="NCBI Taxonomy" id="1561998"/>
    <lineage>
        <taxon>Eukaryota</taxon>
        <taxon>Metazoa</taxon>
        <taxon>Ecdysozoa</taxon>
        <taxon>Nematoda</taxon>
        <taxon>Chromadorea</taxon>
        <taxon>Rhabditida</taxon>
        <taxon>Rhabditina</taxon>
        <taxon>Rhabditomorpha</taxon>
        <taxon>Rhabditoidea</taxon>
        <taxon>Rhabditidae</taxon>
        <taxon>Peloderinae</taxon>
        <taxon>Caenorhabditis</taxon>
    </lineage>
</organism>
<feature type="repeat" description="NHL" evidence="2">
    <location>
        <begin position="514"/>
        <end position="556"/>
    </location>
</feature>
<protein>
    <submittedName>
        <fullName evidence="5">RING-type domain-containing protein</fullName>
    </submittedName>
</protein>
<dbReference type="Pfam" id="PF01436">
    <property type="entry name" value="NHL"/>
    <property type="match status" value="1"/>
</dbReference>
<dbReference type="PANTHER" id="PTHR24104">
    <property type="entry name" value="E3 UBIQUITIN-PROTEIN LIGASE NHLRC1-RELATED"/>
    <property type="match status" value="1"/>
</dbReference>
<evidence type="ECO:0000256" key="2">
    <source>
        <dbReference type="PROSITE-ProRule" id="PRU00504"/>
    </source>
</evidence>
<accession>A0A1I7USN1</accession>
<dbReference type="STRING" id="1561998.A0A1I7USN1"/>
<name>A0A1I7USN1_9PELO</name>
<dbReference type="InterPro" id="IPR001258">
    <property type="entry name" value="NHL_repeat"/>
</dbReference>
<feature type="region of interest" description="Disordered" evidence="3">
    <location>
        <begin position="123"/>
        <end position="156"/>
    </location>
</feature>
<dbReference type="Gene3D" id="2.120.10.30">
    <property type="entry name" value="TolB, C-terminal domain"/>
    <property type="match status" value="1"/>
</dbReference>
<dbReference type="WBParaSite" id="Csp11.Scaffold630.g18945.t2">
    <property type="protein sequence ID" value="Csp11.Scaffold630.g18945.t2"/>
    <property type="gene ID" value="Csp11.Scaffold630.g18945"/>
</dbReference>
<feature type="repeat" description="NHL" evidence="2">
    <location>
        <begin position="467"/>
        <end position="510"/>
    </location>
</feature>
<dbReference type="Proteomes" id="UP000095282">
    <property type="component" value="Unplaced"/>
</dbReference>
<feature type="compositionally biased region" description="Pro residues" evidence="3">
    <location>
        <begin position="248"/>
        <end position="261"/>
    </location>
</feature>
<feature type="compositionally biased region" description="Basic and acidic residues" evidence="3">
    <location>
        <begin position="199"/>
        <end position="208"/>
    </location>
</feature>
<dbReference type="FunFam" id="2.120.10.30:FF:000037">
    <property type="entry name" value="Uncharacterized protein, isoform E"/>
    <property type="match status" value="1"/>
</dbReference>
<evidence type="ECO:0000313" key="5">
    <source>
        <dbReference type="WBParaSite" id="Csp11.Scaffold630.g18945.t2"/>
    </source>
</evidence>
<dbReference type="AlphaFoldDB" id="A0A1I7USN1"/>
<dbReference type="SUPFAM" id="SSF101898">
    <property type="entry name" value="NHL repeat"/>
    <property type="match status" value="1"/>
</dbReference>
<dbReference type="GO" id="GO:0000209">
    <property type="term" value="P:protein polyubiquitination"/>
    <property type="evidence" value="ECO:0007669"/>
    <property type="project" value="TreeGrafter"/>
</dbReference>
<dbReference type="PROSITE" id="PS51125">
    <property type="entry name" value="NHL"/>
    <property type="match status" value="2"/>
</dbReference>
<reference evidence="5" key="1">
    <citation type="submission" date="2016-11" db="UniProtKB">
        <authorList>
            <consortium name="WormBaseParasite"/>
        </authorList>
    </citation>
    <scope>IDENTIFICATION</scope>
</reference>
<feature type="compositionally biased region" description="Polar residues" evidence="3">
    <location>
        <begin position="209"/>
        <end position="224"/>
    </location>
</feature>
<sequence>MSNLRDVLEIESSNMSEAVSRLDAAIKGECAIDDADLVRMKNTFTEGLEYLRNFQPDADELFNRKLRFSAGDDAAKLPAAIATSGELCVLVPQFSGRYLPLEQSYLPRPFRLPLESDNYRVKADERASMRERENDRTSSRHSHRNPEPDESSIRYRRRQQLEEEAWNRLRNSSAAPSLLTTSTIADSSSSRTSPWAADRISRSVEPSKSRPTSLIVPNTETPRTVSPASKPPLPPPSSETTRRDEEPAPLPQIPMRKPPLPRQQSSNDDSLNEKVETIRRAHQQRQAASRAVSSEESEGEDFPVTPNRGRIRIVCRAASVNRDDGLMTMIPGTGLIQNAPLLQSLASAPLTAPLPSSNPITTTTNTATGEQVAIPVTHFTGEEDESDIVVPAWLQRRRQRFQRSRTNPDLQAQFTSARVQQLLAERQSRLDSSTTTDEEKEKLAVMRQRGRSASREAGEWRARGRPRAVFGRKGAKDGELNWPRGICALSGGLVATCDSSNHRVCVFDKDGKFVRQFGGYGSGNGQLDSAAGLASSKLRIVVSDRYNHRISVTITECKYSTKTGNSSLNSDLSDIYPVN</sequence>
<evidence type="ECO:0000256" key="1">
    <source>
        <dbReference type="ARBA" id="ARBA00022737"/>
    </source>
</evidence>
<proteinExistence type="predicted"/>
<feature type="compositionally biased region" description="Low complexity" evidence="3">
    <location>
        <begin position="181"/>
        <end position="193"/>
    </location>
</feature>
<feature type="region of interest" description="Disordered" evidence="3">
    <location>
        <begin position="181"/>
        <end position="304"/>
    </location>
</feature>
<dbReference type="InterPro" id="IPR050952">
    <property type="entry name" value="TRIM-NHL_E3_ligases"/>
</dbReference>
<evidence type="ECO:0000256" key="3">
    <source>
        <dbReference type="SAM" id="MobiDB-lite"/>
    </source>
</evidence>
<dbReference type="GO" id="GO:0043161">
    <property type="term" value="P:proteasome-mediated ubiquitin-dependent protein catabolic process"/>
    <property type="evidence" value="ECO:0007669"/>
    <property type="project" value="TreeGrafter"/>
</dbReference>
<dbReference type="InterPro" id="IPR011042">
    <property type="entry name" value="6-blade_b-propeller_TolB-like"/>
</dbReference>
<keyword evidence="4" id="KW-1185">Reference proteome</keyword>
<dbReference type="GO" id="GO:0061630">
    <property type="term" value="F:ubiquitin protein ligase activity"/>
    <property type="evidence" value="ECO:0007669"/>
    <property type="project" value="TreeGrafter"/>
</dbReference>
<feature type="region of interest" description="Disordered" evidence="3">
    <location>
        <begin position="426"/>
        <end position="460"/>
    </location>
</feature>
<feature type="compositionally biased region" description="Low complexity" evidence="3">
    <location>
        <begin position="284"/>
        <end position="294"/>
    </location>
</feature>
<dbReference type="PANTHER" id="PTHR24104:SF47">
    <property type="entry name" value="E3 UBIQUITIN-PROTEIN LIGASE NHLRC1"/>
    <property type="match status" value="1"/>
</dbReference>